<dbReference type="PANTHER" id="PTHR43283">
    <property type="entry name" value="BETA-LACTAMASE-RELATED"/>
    <property type="match status" value="1"/>
</dbReference>
<proteinExistence type="predicted"/>
<protein>
    <submittedName>
        <fullName evidence="3">Serine hydrolase domain-containing protein</fullName>
        <ecNumber evidence="3">3.1.1.103</ecNumber>
    </submittedName>
</protein>
<keyword evidence="1" id="KW-0732">Signal</keyword>
<dbReference type="InterPro" id="IPR012338">
    <property type="entry name" value="Beta-lactam/transpept-like"/>
</dbReference>
<feature type="chain" id="PRO_5043929984" evidence="1">
    <location>
        <begin position="22"/>
        <end position="415"/>
    </location>
</feature>
<dbReference type="SUPFAM" id="SSF56601">
    <property type="entry name" value="beta-lactamase/transpeptidase-like"/>
    <property type="match status" value="1"/>
</dbReference>
<name>A0AAU7C952_9BACT</name>
<feature type="domain" description="Beta-lactamase-related" evidence="2">
    <location>
        <begin position="45"/>
        <end position="398"/>
    </location>
</feature>
<evidence type="ECO:0000313" key="3">
    <source>
        <dbReference type="EMBL" id="XBH01776.1"/>
    </source>
</evidence>
<accession>A0AAU7C952</accession>
<dbReference type="InterPro" id="IPR050789">
    <property type="entry name" value="Diverse_Enzym_Activities"/>
</dbReference>
<dbReference type="EC" id="3.1.1.103" evidence="3"/>
<dbReference type="InterPro" id="IPR001466">
    <property type="entry name" value="Beta-lactam-related"/>
</dbReference>
<sequence>MIRLPPCIALTILIALPQVHAGELPKTEPEAVGFSAAKLADLKPALQKLVDEGKISGGVTLAARHGKVACVIPFGYRDLAAKTPMTEDTIFAIASMTKPVTCAAVLRLVDDGVIGLDDPVEKFLPELKALRVLGDPQQDTKEAVATVPVKRSVTVRDLLSQTAGFAYGALTAGGDRLGRSYAKAKVHEQGQKTIAELVNRLAQVPLAHQPGEGWTYGYSHDVLGRLVEASTGQSFADYLRSTILGPLDMHDTSFSVPDAKWERMATIYQAEDDGTLTPIARTYGSETYFSGGSGLFSTARDYSRFAQMLLNGGELDGRRILKPETVAAMTTNQIGEHSAFGGRKYGLGLGLLLEPGPDGQDSVLVRYYWGGVYSTHFWVDPRHDLLGITMTQMLPTDQGEANRVFHMGVNDAIEK</sequence>
<dbReference type="GO" id="GO:0016787">
    <property type="term" value="F:hydrolase activity"/>
    <property type="evidence" value="ECO:0007669"/>
    <property type="project" value="UniProtKB-KW"/>
</dbReference>
<gene>
    <name evidence="3" type="ORF">V5E97_25955</name>
</gene>
<keyword evidence="3" id="KW-0378">Hydrolase</keyword>
<dbReference type="RefSeq" id="WP_406694521.1">
    <property type="nucleotide sequence ID" value="NZ_CP155447.1"/>
</dbReference>
<evidence type="ECO:0000256" key="1">
    <source>
        <dbReference type="SAM" id="SignalP"/>
    </source>
</evidence>
<dbReference type="EMBL" id="CP155447">
    <property type="protein sequence ID" value="XBH01776.1"/>
    <property type="molecule type" value="Genomic_DNA"/>
</dbReference>
<evidence type="ECO:0000259" key="2">
    <source>
        <dbReference type="Pfam" id="PF00144"/>
    </source>
</evidence>
<dbReference type="Pfam" id="PF00144">
    <property type="entry name" value="Beta-lactamase"/>
    <property type="match status" value="1"/>
</dbReference>
<reference evidence="3" key="1">
    <citation type="submission" date="2024-05" db="EMBL/GenBank/DDBJ databases">
        <title>Planctomycetes of the genus Singulisphaera possess chitinolytic capabilities.</title>
        <authorList>
            <person name="Ivanova A."/>
        </authorList>
    </citation>
    <scope>NUCLEOTIDE SEQUENCE</scope>
    <source>
        <strain evidence="3">Ch08T</strain>
    </source>
</reference>
<feature type="signal peptide" evidence="1">
    <location>
        <begin position="1"/>
        <end position="21"/>
    </location>
</feature>
<dbReference type="Gene3D" id="3.40.710.10">
    <property type="entry name" value="DD-peptidase/beta-lactamase superfamily"/>
    <property type="match status" value="1"/>
</dbReference>
<dbReference type="AlphaFoldDB" id="A0AAU7C952"/>
<organism evidence="3">
    <name type="scientific">Singulisphaera sp. Ch08</name>
    <dbReference type="NCBI Taxonomy" id="3120278"/>
    <lineage>
        <taxon>Bacteria</taxon>
        <taxon>Pseudomonadati</taxon>
        <taxon>Planctomycetota</taxon>
        <taxon>Planctomycetia</taxon>
        <taxon>Isosphaerales</taxon>
        <taxon>Isosphaeraceae</taxon>
        <taxon>Singulisphaera</taxon>
    </lineage>
</organism>
<dbReference type="PANTHER" id="PTHR43283:SF3">
    <property type="entry name" value="BETA-LACTAMASE FAMILY PROTEIN (AFU_ORTHOLOGUE AFUA_5G07500)"/>
    <property type="match status" value="1"/>
</dbReference>